<feature type="region of interest" description="Disordered" evidence="1">
    <location>
        <begin position="228"/>
        <end position="252"/>
    </location>
</feature>
<evidence type="ECO:0000313" key="3">
    <source>
        <dbReference type="Proteomes" id="UP000683000"/>
    </source>
</evidence>
<dbReference type="Proteomes" id="UP000683000">
    <property type="component" value="Unassembled WGS sequence"/>
</dbReference>
<dbReference type="EMBL" id="JAGFBS010000001">
    <property type="protein sequence ID" value="KAG6382131.1"/>
    <property type="molecule type" value="Genomic_DNA"/>
</dbReference>
<evidence type="ECO:0000256" key="1">
    <source>
        <dbReference type="SAM" id="MobiDB-lite"/>
    </source>
</evidence>
<keyword evidence="3" id="KW-1185">Reference proteome</keyword>
<dbReference type="AlphaFoldDB" id="A0A8I3AH25"/>
<comment type="caution">
    <text evidence="2">The sequence shown here is derived from an EMBL/GenBank/DDBJ whole genome shotgun (WGS) entry which is preliminary data.</text>
</comment>
<accession>A0A8I3AH25</accession>
<protein>
    <submittedName>
        <fullName evidence="2">Uncharacterized protein</fullName>
    </submittedName>
</protein>
<proteinExistence type="predicted"/>
<feature type="compositionally biased region" description="Polar residues" evidence="1">
    <location>
        <begin position="228"/>
        <end position="241"/>
    </location>
</feature>
<sequence>MIPPDSPVSPSWQLEENTLDLTRAASLHCFLLPNSLGLGFHDAGTIPYLPPVSQVDFDPAGVQDHYSAFPESNSSLDSNDSDAMFTPIDVTQGHIPWISSGPEYGMGPALTENPAMNNALQASDEVIWYSVSSAFSSLQIPCTTSPILQALSLGEDIEESLRTTADPLSYPPTAVDIPPTGWATGHPEAGFSPGNPLHSTLRIPHSGSTVLRTGENVQMVGSEAVQSPLYTSIPTPRNSSGSAGGKMKTGHCVTRSSRVQVCQRTWPNTG</sequence>
<name>A0A8I3AH25_9AGAM</name>
<organism evidence="2 3">
    <name type="scientific">Boletus reticuloceps</name>
    <dbReference type="NCBI Taxonomy" id="495285"/>
    <lineage>
        <taxon>Eukaryota</taxon>
        <taxon>Fungi</taxon>
        <taxon>Dikarya</taxon>
        <taxon>Basidiomycota</taxon>
        <taxon>Agaricomycotina</taxon>
        <taxon>Agaricomycetes</taxon>
        <taxon>Agaricomycetidae</taxon>
        <taxon>Boletales</taxon>
        <taxon>Boletineae</taxon>
        <taxon>Boletaceae</taxon>
        <taxon>Boletoideae</taxon>
        <taxon>Boletus</taxon>
    </lineage>
</organism>
<gene>
    <name evidence="2" type="ORF">JVT61DRAFT_774</name>
</gene>
<reference evidence="2" key="1">
    <citation type="submission" date="2021-03" db="EMBL/GenBank/DDBJ databases">
        <title>Evolutionary innovations through gain and loss of genes in the ectomycorrhizal Boletales.</title>
        <authorList>
            <person name="Wu G."/>
            <person name="Miyauchi S."/>
            <person name="Morin E."/>
            <person name="Yang Z.-L."/>
            <person name="Xu J."/>
            <person name="Martin F.M."/>
        </authorList>
    </citation>
    <scope>NUCLEOTIDE SEQUENCE</scope>
    <source>
        <strain evidence="2">BR01</strain>
    </source>
</reference>
<evidence type="ECO:0000313" key="2">
    <source>
        <dbReference type="EMBL" id="KAG6382131.1"/>
    </source>
</evidence>
<dbReference type="OrthoDB" id="2656691at2759"/>